<protein>
    <recommendedName>
        <fullName evidence="6">NAC domain-containing protein</fullName>
    </recommendedName>
</protein>
<dbReference type="PANTHER" id="PTHR31744">
    <property type="entry name" value="PROTEIN CUP-SHAPED COTYLEDON 2-RELATED"/>
    <property type="match status" value="1"/>
</dbReference>
<gene>
    <name evidence="7" type="ORF">LWI28_005253</name>
</gene>
<evidence type="ECO:0000256" key="4">
    <source>
        <dbReference type="ARBA" id="ARBA00023242"/>
    </source>
</evidence>
<feature type="region of interest" description="Disordered" evidence="5">
    <location>
        <begin position="111"/>
        <end position="133"/>
    </location>
</feature>
<accession>A0AAD5IP39</accession>
<reference evidence="7" key="1">
    <citation type="journal article" date="2022" name="Plant J.">
        <title>Strategies of tolerance reflected in two North American maple genomes.</title>
        <authorList>
            <person name="McEvoy S.L."/>
            <person name="Sezen U.U."/>
            <person name="Trouern-Trend A."/>
            <person name="McMahon S.M."/>
            <person name="Schaberg P.G."/>
            <person name="Yang J."/>
            <person name="Wegrzyn J.L."/>
            <person name="Swenson N.G."/>
        </authorList>
    </citation>
    <scope>NUCLEOTIDE SEQUENCE</scope>
    <source>
        <strain evidence="7">91603</strain>
    </source>
</reference>
<feature type="domain" description="NAC" evidence="6">
    <location>
        <begin position="1"/>
        <end position="111"/>
    </location>
</feature>
<evidence type="ECO:0000256" key="1">
    <source>
        <dbReference type="ARBA" id="ARBA00023015"/>
    </source>
</evidence>
<name>A0AAD5IP39_ACENE</name>
<keyword evidence="8" id="KW-1185">Reference proteome</keyword>
<proteinExistence type="predicted"/>
<dbReference type="PROSITE" id="PS51005">
    <property type="entry name" value="NAC"/>
    <property type="match status" value="1"/>
</dbReference>
<dbReference type="Gene3D" id="2.170.150.80">
    <property type="entry name" value="NAC domain"/>
    <property type="match status" value="1"/>
</dbReference>
<keyword evidence="2" id="KW-0238">DNA-binding</keyword>
<evidence type="ECO:0000259" key="6">
    <source>
        <dbReference type="PROSITE" id="PS51005"/>
    </source>
</evidence>
<evidence type="ECO:0000256" key="2">
    <source>
        <dbReference type="ARBA" id="ARBA00023125"/>
    </source>
</evidence>
<evidence type="ECO:0000256" key="5">
    <source>
        <dbReference type="SAM" id="MobiDB-lite"/>
    </source>
</evidence>
<dbReference type="GO" id="GO:0006355">
    <property type="term" value="P:regulation of DNA-templated transcription"/>
    <property type="evidence" value="ECO:0007669"/>
    <property type="project" value="InterPro"/>
</dbReference>
<sequence length="256" mass="29634">MRVGYRFQPTPEELVNYFLKEKRRDPDFTDPDIKEVNIYKHHPCELPVISTSQGQEQQQTDWFKKTLVFYKGRDFRKENKTNWTMHEFHEYPIKKNPLFKGQVDVCRIEKKPDKKHEASSALDEVQPSDIDSGKNVAQDIPEIETQLDQESHWAILPNHIGDQAILPNHIEEFEAVLPNLIDQENQCMYSQWDVQNEFHGKEAGQSHPSDLNSSNLVTGAYSNDAEAEEIAAWLNGFQMAYGENDFSSICVDTCSR</sequence>
<reference evidence="7" key="2">
    <citation type="submission" date="2023-02" db="EMBL/GenBank/DDBJ databases">
        <authorList>
            <person name="Swenson N.G."/>
            <person name="Wegrzyn J.L."/>
            <person name="Mcevoy S.L."/>
        </authorList>
    </citation>
    <scope>NUCLEOTIDE SEQUENCE</scope>
    <source>
        <strain evidence="7">91603</strain>
        <tissue evidence="7">Leaf</tissue>
    </source>
</reference>
<dbReference type="Proteomes" id="UP001064489">
    <property type="component" value="Chromosome 8"/>
</dbReference>
<organism evidence="7 8">
    <name type="scientific">Acer negundo</name>
    <name type="common">Box elder</name>
    <dbReference type="NCBI Taxonomy" id="4023"/>
    <lineage>
        <taxon>Eukaryota</taxon>
        <taxon>Viridiplantae</taxon>
        <taxon>Streptophyta</taxon>
        <taxon>Embryophyta</taxon>
        <taxon>Tracheophyta</taxon>
        <taxon>Spermatophyta</taxon>
        <taxon>Magnoliopsida</taxon>
        <taxon>eudicotyledons</taxon>
        <taxon>Gunneridae</taxon>
        <taxon>Pentapetalae</taxon>
        <taxon>rosids</taxon>
        <taxon>malvids</taxon>
        <taxon>Sapindales</taxon>
        <taxon>Sapindaceae</taxon>
        <taxon>Hippocastanoideae</taxon>
        <taxon>Acereae</taxon>
        <taxon>Acer</taxon>
    </lineage>
</organism>
<evidence type="ECO:0000256" key="3">
    <source>
        <dbReference type="ARBA" id="ARBA00023163"/>
    </source>
</evidence>
<evidence type="ECO:0000313" key="7">
    <source>
        <dbReference type="EMBL" id="KAI9173714.1"/>
    </source>
</evidence>
<keyword evidence="1" id="KW-0805">Transcription regulation</keyword>
<evidence type="ECO:0000313" key="8">
    <source>
        <dbReference type="Proteomes" id="UP001064489"/>
    </source>
</evidence>
<dbReference type="Pfam" id="PF02365">
    <property type="entry name" value="NAM"/>
    <property type="match status" value="1"/>
</dbReference>
<keyword evidence="3" id="KW-0804">Transcription</keyword>
<dbReference type="SUPFAM" id="SSF101941">
    <property type="entry name" value="NAC domain"/>
    <property type="match status" value="1"/>
</dbReference>
<dbReference type="InterPro" id="IPR003441">
    <property type="entry name" value="NAC-dom"/>
</dbReference>
<dbReference type="GO" id="GO:0003677">
    <property type="term" value="F:DNA binding"/>
    <property type="evidence" value="ECO:0007669"/>
    <property type="project" value="UniProtKB-KW"/>
</dbReference>
<comment type="caution">
    <text evidence="7">The sequence shown here is derived from an EMBL/GenBank/DDBJ whole genome shotgun (WGS) entry which is preliminary data.</text>
</comment>
<keyword evidence="4" id="KW-0539">Nucleus</keyword>
<dbReference type="EMBL" id="JAJSOW010000103">
    <property type="protein sequence ID" value="KAI9173714.1"/>
    <property type="molecule type" value="Genomic_DNA"/>
</dbReference>
<dbReference type="InterPro" id="IPR036093">
    <property type="entry name" value="NAC_dom_sf"/>
</dbReference>
<dbReference type="AlphaFoldDB" id="A0AAD5IP39"/>